<dbReference type="Gene3D" id="3.50.50.60">
    <property type="entry name" value="FAD/NAD(P)-binding domain"/>
    <property type="match status" value="2"/>
</dbReference>
<dbReference type="InterPro" id="IPR006076">
    <property type="entry name" value="FAD-dep_OxRdtase"/>
</dbReference>
<name>A0ABP4VHT5_9ACTN</name>
<organism evidence="3 4">
    <name type="scientific">Aeromicrobium alkaliterrae</name>
    <dbReference type="NCBI Taxonomy" id="302168"/>
    <lineage>
        <taxon>Bacteria</taxon>
        <taxon>Bacillati</taxon>
        <taxon>Actinomycetota</taxon>
        <taxon>Actinomycetes</taxon>
        <taxon>Propionibacteriales</taxon>
        <taxon>Nocardioidaceae</taxon>
        <taxon>Aeromicrobium</taxon>
    </lineage>
</organism>
<evidence type="ECO:0000256" key="1">
    <source>
        <dbReference type="ARBA" id="ARBA00023002"/>
    </source>
</evidence>
<dbReference type="Proteomes" id="UP001501057">
    <property type="component" value="Unassembled WGS sequence"/>
</dbReference>
<gene>
    <name evidence="3" type="ORF">GCM10009710_01150</name>
</gene>
<dbReference type="Pfam" id="PF01266">
    <property type="entry name" value="DAO"/>
    <property type="match status" value="1"/>
</dbReference>
<keyword evidence="4" id="KW-1185">Reference proteome</keyword>
<accession>A0ABP4VHT5</accession>
<dbReference type="Gene3D" id="3.30.9.10">
    <property type="entry name" value="D-Amino Acid Oxidase, subunit A, domain 2"/>
    <property type="match status" value="1"/>
</dbReference>
<dbReference type="PANTHER" id="PTHR13847:SF289">
    <property type="entry name" value="GLYCINE OXIDASE"/>
    <property type="match status" value="1"/>
</dbReference>
<dbReference type="SUPFAM" id="SSF54373">
    <property type="entry name" value="FAD-linked reductases, C-terminal domain"/>
    <property type="match status" value="1"/>
</dbReference>
<comment type="caution">
    <text evidence="3">The sequence shown here is derived from an EMBL/GenBank/DDBJ whole genome shotgun (WGS) entry which is preliminary data.</text>
</comment>
<evidence type="ECO:0000313" key="4">
    <source>
        <dbReference type="Proteomes" id="UP001501057"/>
    </source>
</evidence>
<dbReference type="InterPro" id="IPR036188">
    <property type="entry name" value="FAD/NAD-bd_sf"/>
</dbReference>
<dbReference type="EMBL" id="BAAAME010000001">
    <property type="protein sequence ID" value="GAA1724104.1"/>
    <property type="molecule type" value="Genomic_DNA"/>
</dbReference>
<feature type="domain" description="FAD dependent oxidoreductase" evidence="2">
    <location>
        <begin position="68"/>
        <end position="458"/>
    </location>
</feature>
<dbReference type="PANTHER" id="PTHR13847">
    <property type="entry name" value="SARCOSINE DEHYDROGENASE-RELATED"/>
    <property type="match status" value="1"/>
</dbReference>
<keyword evidence="1" id="KW-0560">Oxidoreductase</keyword>
<proteinExistence type="predicted"/>
<dbReference type="SUPFAM" id="SSF51905">
    <property type="entry name" value="FAD/NAD(P)-binding domain"/>
    <property type="match status" value="1"/>
</dbReference>
<evidence type="ECO:0000259" key="2">
    <source>
        <dbReference type="Pfam" id="PF01266"/>
    </source>
</evidence>
<evidence type="ECO:0000313" key="3">
    <source>
        <dbReference type="EMBL" id="GAA1724104.1"/>
    </source>
</evidence>
<protein>
    <submittedName>
        <fullName evidence="3">FAD-dependent oxidoreductase</fullName>
    </submittedName>
</protein>
<reference evidence="4" key="1">
    <citation type="journal article" date="2019" name="Int. J. Syst. Evol. Microbiol.">
        <title>The Global Catalogue of Microorganisms (GCM) 10K type strain sequencing project: providing services to taxonomists for standard genome sequencing and annotation.</title>
        <authorList>
            <consortium name="The Broad Institute Genomics Platform"/>
            <consortium name="The Broad Institute Genome Sequencing Center for Infectious Disease"/>
            <person name="Wu L."/>
            <person name="Ma J."/>
        </authorList>
    </citation>
    <scope>NUCLEOTIDE SEQUENCE [LARGE SCALE GENOMIC DNA]</scope>
    <source>
        <strain evidence="4">JCM 13518</strain>
    </source>
</reference>
<sequence>MLSIWSRTVFFLRRSGMGSSSWSCFDPNRTFRIRIRTDLAGRVRHCVRLPARVASPEGEVLMTERSDHVVVVGAGMVGLATAWFLQEHGARVTVVDRTGVLAGSSRGNAGWLAPALTLPLPDPAILASGALATLKPSSPVYVPPTLNPRLLRWLLDFTRHCTPGRWRAAMEVFAVANARALEAFDAMAIEEPTKQADPFLAAFRSERDRAVLVEEFENVATLGGATDFELLDESGVHGLEPALGEAVTCGLRISGQRFIDPVRFVSSLAAAVESRGAELVVDSVDHVASNGRGVVVRTATDHLHADAVVLANGAWISGLARPHGVTAFVQAGRGYSFTVRPESQPRGPVYFPTQRVACTPLGAPGSEDAFRVAGMMEFRKPDAPLDPRRVTAIVDAARPMLSGVDWDTRTDEWVGSRPCTADGLPLVGPTRTPGVHVAGGHGMWGIALGPLTGRLVADQIMQGRTDPLLTAFDPLR</sequence>